<protein>
    <recommendedName>
        <fullName evidence="3">Bacteriophage Gp15 protein</fullName>
    </recommendedName>
</protein>
<keyword evidence="2" id="KW-1185">Reference proteome</keyword>
<reference evidence="1 2" key="1">
    <citation type="submission" date="2019-12" db="EMBL/GenBank/DDBJ databases">
        <authorList>
            <person name="Yang R."/>
        </authorList>
    </citation>
    <scope>NUCLEOTIDE SEQUENCE [LARGE SCALE GENOMIC DNA]</scope>
    <source>
        <strain evidence="1 2">DONG20-135</strain>
    </source>
</reference>
<evidence type="ECO:0008006" key="3">
    <source>
        <dbReference type="Google" id="ProtNLM"/>
    </source>
</evidence>
<sequence length="113" mass="13403">MAEDWYDLFDDWDLIEASFAMQYPGKNLYDESMDWVQFSALLAGIMPETPLGQIVSIRSEEDPRVLKSFTAEQHQIRNNWREKKRQEQLDKLTSTDMEKQIVDLQNMMAHAFR</sequence>
<evidence type="ECO:0000313" key="1">
    <source>
        <dbReference type="EMBL" id="MXQ74205.1"/>
    </source>
</evidence>
<evidence type="ECO:0000313" key="2">
    <source>
        <dbReference type="Proteomes" id="UP000434036"/>
    </source>
</evidence>
<accession>A0A6N8U9P8</accession>
<dbReference type="EMBL" id="WUUQ01000004">
    <property type="protein sequence ID" value="MXQ74205.1"/>
    <property type="molecule type" value="Genomic_DNA"/>
</dbReference>
<proteinExistence type="predicted"/>
<name>A0A6N8U9P8_9FIRM</name>
<dbReference type="Pfam" id="PF06854">
    <property type="entry name" value="Phage_Gp15"/>
    <property type="match status" value="1"/>
</dbReference>
<organism evidence="1 2">
    <name type="scientific">Copranaerobaculum intestinale</name>
    <dbReference type="NCBI Taxonomy" id="2692629"/>
    <lineage>
        <taxon>Bacteria</taxon>
        <taxon>Bacillati</taxon>
        <taxon>Bacillota</taxon>
        <taxon>Erysipelotrichia</taxon>
        <taxon>Erysipelotrichales</taxon>
        <taxon>Erysipelotrichaceae</taxon>
        <taxon>Copranaerobaculum</taxon>
    </lineage>
</organism>
<gene>
    <name evidence="1" type="ORF">GSF08_09680</name>
</gene>
<dbReference type="Proteomes" id="UP000434036">
    <property type="component" value="Unassembled WGS sequence"/>
</dbReference>
<dbReference type="InterPro" id="IPR009660">
    <property type="entry name" value="Phage_A500_Gp15"/>
</dbReference>
<reference evidence="1 2" key="2">
    <citation type="submission" date="2020-01" db="EMBL/GenBank/DDBJ databases">
        <title>Clostridiaceae sp. nov. isolated from the gut of human by culturomics.</title>
        <authorList>
            <person name="Chang Y."/>
        </authorList>
    </citation>
    <scope>NUCLEOTIDE SEQUENCE [LARGE SCALE GENOMIC DNA]</scope>
    <source>
        <strain evidence="1 2">DONG20-135</strain>
    </source>
</reference>
<comment type="caution">
    <text evidence="1">The sequence shown here is derived from an EMBL/GenBank/DDBJ whole genome shotgun (WGS) entry which is preliminary data.</text>
</comment>
<dbReference type="AlphaFoldDB" id="A0A6N8U9P8"/>